<dbReference type="Gene3D" id="3.30.70.1060">
    <property type="entry name" value="Dimeric alpha+beta barrel"/>
    <property type="match status" value="1"/>
</dbReference>
<dbReference type="PANTHER" id="PTHR37828">
    <property type="entry name" value="GSR2449 PROTEIN"/>
    <property type="match status" value="1"/>
</dbReference>
<sequence length="161" mass="18407">MKNPFYYIIPLFLIVSCSTQKDAKDSSEKSKISFDQKLADSLGADQYGMKPYVIVILKTGKANITDKEKLNEHFRGHMENIRRLAKEGKLTLAGPFSTKNEREYRGIFIFNVKTKEDAENLVKTDPAVIAGVFDYEVYPWYGSAALPMFLKYHEKIAKENP</sequence>
<dbReference type="InterPro" id="IPR005545">
    <property type="entry name" value="YCII"/>
</dbReference>
<evidence type="ECO:0000313" key="4">
    <source>
        <dbReference type="Proteomes" id="UP000831460"/>
    </source>
</evidence>
<gene>
    <name evidence="3" type="ORF">MTP09_12555</name>
</gene>
<organism evidence="3 4">
    <name type="scientific">Chryseobacterium suipulveris</name>
    <dbReference type="NCBI Taxonomy" id="2929800"/>
    <lineage>
        <taxon>Bacteria</taxon>
        <taxon>Pseudomonadati</taxon>
        <taxon>Bacteroidota</taxon>
        <taxon>Flavobacteriia</taxon>
        <taxon>Flavobacteriales</taxon>
        <taxon>Weeksellaceae</taxon>
        <taxon>Chryseobacterium group</taxon>
        <taxon>Chryseobacterium</taxon>
    </lineage>
</organism>
<proteinExistence type="inferred from homology"/>
<dbReference type="InterPro" id="IPR011008">
    <property type="entry name" value="Dimeric_a/b-barrel"/>
</dbReference>
<dbReference type="PANTHER" id="PTHR37828:SF1">
    <property type="entry name" value="YCII-RELATED DOMAIN-CONTAINING PROTEIN"/>
    <property type="match status" value="1"/>
</dbReference>
<dbReference type="Pfam" id="PF03795">
    <property type="entry name" value="YCII"/>
    <property type="match status" value="1"/>
</dbReference>
<dbReference type="PROSITE" id="PS51257">
    <property type="entry name" value="PROKAR_LIPOPROTEIN"/>
    <property type="match status" value="1"/>
</dbReference>
<dbReference type="RefSeq" id="WP_243548691.1">
    <property type="nucleotide sequence ID" value="NZ_CP094532.1"/>
</dbReference>
<comment type="similarity">
    <text evidence="1">Belongs to the YciI family.</text>
</comment>
<keyword evidence="4" id="KW-1185">Reference proteome</keyword>
<accession>A0ABY4BSQ5</accession>
<dbReference type="Proteomes" id="UP000831460">
    <property type="component" value="Chromosome"/>
</dbReference>
<feature type="domain" description="YCII-related" evidence="2">
    <location>
        <begin position="55"/>
        <end position="140"/>
    </location>
</feature>
<dbReference type="EMBL" id="CP094532">
    <property type="protein sequence ID" value="UOE40723.1"/>
    <property type="molecule type" value="Genomic_DNA"/>
</dbReference>
<protein>
    <submittedName>
        <fullName evidence="3">YciI family protein</fullName>
    </submittedName>
</protein>
<dbReference type="SUPFAM" id="SSF54909">
    <property type="entry name" value="Dimeric alpha+beta barrel"/>
    <property type="match status" value="1"/>
</dbReference>
<reference evidence="3 4" key="1">
    <citation type="submission" date="2022-03" db="EMBL/GenBank/DDBJ databases">
        <title>Chryseobacterium sp. isolated from particulate matters in swine house.</title>
        <authorList>
            <person name="Won M."/>
            <person name="Kim S.-J."/>
            <person name="Kwon S.-W."/>
        </authorList>
    </citation>
    <scope>NUCLEOTIDE SEQUENCE [LARGE SCALE GENOMIC DNA]</scope>
    <source>
        <strain evidence="3 4">SC2-2</strain>
    </source>
</reference>
<evidence type="ECO:0000259" key="2">
    <source>
        <dbReference type="Pfam" id="PF03795"/>
    </source>
</evidence>
<evidence type="ECO:0000313" key="3">
    <source>
        <dbReference type="EMBL" id="UOE40723.1"/>
    </source>
</evidence>
<evidence type="ECO:0000256" key="1">
    <source>
        <dbReference type="ARBA" id="ARBA00007689"/>
    </source>
</evidence>
<name>A0ABY4BSQ5_9FLAO</name>